<dbReference type="InterPro" id="IPR003593">
    <property type="entry name" value="AAA+_ATPase"/>
</dbReference>
<feature type="domain" description="Sigma-54 factor interaction" evidence="5">
    <location>
        <begin position="203"/>
        <end position="418"/>
    </location>
</feature>
<dbReference type="AlphaFoldDB" id="A0A956SFV5"/>
<reference evidence="6" key="1">
    <citation type="submission" date="2020-04" db="EMBL/GenBank/DDBJ databases">
        <authorList>
            <person name="Zhang T."/>
        </authorList>
    </citation>
    <scope>NUCLEOTIDE SEQUENCE</scope>
    <source>
        <strain evidence="6">HKST-UBA02</strain>
    </source>
</reference>
<evidence type="ECO:0000256" key="1">
    <source>
        <dbReference type="ARBA" id="ARBA00022741"/>
    </source>
</evidence>
<evidence type="ECO:0000313" key="7">
    <source>
        <dbReference type="Proteomes" id="UP000739538"/>
    </source>
</evidence>
<accession>A0A956SFV5</accession>
<reference evidence="6" key="2">
    <citation type="journal article" date="2021" name="Microbiome">
        <title>Successional dynamics and alternative stable states in a saline activated sludge microbial community over 9 years.</title>
        <authorList>
            <person name="Wang Y."/>
            <person name="Ye J."/>
            <person name="Ju F."/>
            <person name="Liu L."/>
            <person name="Boyd J.A."/>
            <person name="Deng Y."/>
            <person name="Parks D.H."/>
            <person name="Jiang X."/>
            <person name="Yin X."/>
            <person name="Woodcroft B.J."/>
            <person name="Tyson G.W."/>
            <person name="Hugenholtz P."/>
            <person name="Polz M.F."/>
            <person name="Zhang T."/>
        </authorList>
    </citation>
    <scope>NUCLEOTIDE SEQUENCE</scope>
    <source>
        <strain evidence="6">HKST-UBA02</strain>
    </source>
</reference>
<gene>
    <name evidence="6" type="ORF">KDA27_23135</name>
</gene>
<dbReference type="Gene3D" id="1.10.8.60">
    <property type="match status" value="1"/>
</dbReference>
<comment type="caution">
    <text evidence="6">The sequence shown here is derived from an EMBL/GenBank/DDBJ whole genome shotgun (WGS) entry which is preliminary data.</text>
</comment>
<evidence type="ECO:0000256" key="3">
    <source>
        <dbReference type="ARBA" id="ARBA00023015"/>
    </source>
</evidence>
<dbReference type="PANTHER" id="PTHR32071">
    <property type="entry name" value="TRANSCRIPTIONAL REGULATORY PROTEIN"/>
    <property type="match status" value="1"/>
</dbReference>
<dbReference type="Gene3D" id="1.10.10.60">
    <property type="entry name" value="Homeodomain-like"/>
    <property type="match status" value="1"/>
</dbReference>
<dbReference type="InterPro" id="IPR058031">
    <property type="entry name" value="AAA_lid_NorR"/>
</dbReference>
<dbReference type="PROSITE" id="PS50045">
    <property type="entry name" value="SIGMA54_INTERACT_4"/>
    <property type="match status" value="1"/>
</dbReference>
<dbReference type="SUPFAM" id="SSF46689">
    <property type="entry name" value="Homeodomain-like"/>
    <property type="match status" value="1"/>
</dbReference>
<keyword evidence="2" id="KW-0067">ATP-binding</keyword>
<evidence type="ECO:0000256" key="4">
    <source>
        <dbReference type="ARBA" id="ARBA00023163"/>
    </source>
</evidence>
<proteinExistence type="predicted"/>
<organism evidence="6 7">
    <name type="scientific">Eiseniibacteriota bacterium</name>
    <dbReference type="NCBI Taxonomy" id="2212470"/>
    <lineage>
        <taxon>Bacteria</taxon>
        <taxon>Candidatus Eiseniibacteriota</taxon>
    </lineage>
</organism>
<keyword evidence="3" id="KW-0805">Transcription regulation</keyword>
<dbReference type="Pfam" id="PF25601">
    <property type="entry name" value="AAA_lid_14"/>
    <property type="match status" value="1"/>
</dbReference>
<dbReference type="SUPFAM" id="SSF52540">
    <property type="entry name" value="P-loop containing nucleoside triphosphate hydrolases"/>
    <property type="match status" value="1"/>
</dbReference>
<evidence type="ECO:0000256" key="2">
    <source>
        <dbReference type="ARBA" id="ARBA00022840"/>
    </source>
</evidence>
<dbReference type="Pfam" id="PF02954">
    <property type="entry name" value="HTH_8"/>
    <property type="match status" value="1"/>
</dbReference>
<dbReference type="SMART" id="SM00382">
    <property type="entry name" value="AAA"/>
    <property type="match status" value="1"/>
</dbReference>
<keyword evidence="1" id="KW-0547">Nucleotide-binding</keyword>
<dbReference type="GO" id="GO:0006355">
    <property type="term" value="P:regulation of DNA-templated transcription"/>
    <property type="evidence" value="ECO:0007669"/>
    <property type="project" value="InterPro"/>
</dbReference>
<dbReference type="InterPro" id="IPR002197">
    <property type="entry name" value="HTH_Fis"/>
</dbReference>
<dbReference type="EMBL" id="JAGQHS010000202">
    <property type="protein sequence ID" value="MCA9758706.1"/>
    <property type="molecule type" value="Genomic_DNA"/>
</dbReference>
<dbReference type="GO" id="GO:0005524">
    <property type="term" value="F:ATP binding"/>
    <property type="evidence" value="ECO:0007669"/>
    <property type="project" value="UniProtKB-KW"/>
</dbReference>
<dbReference type="Gene3D" id="3.40.50.300">
    <property type="entry name" value="P-loop containing nucleotide triphosphate hydrolases"/>
    <property type="match status" value="1"/>
</dbReference>
<name>A0A956SFV5_UNCEI</name>
<dbReference type="Proteomes" id="UP000739538">
    <property type="component" value="Unassembled WGS sequence"/>
</dbReference>
<dbReference type="CDD" id="cd00009">
    <property type="entry name" value="AAA"/>
    <property type="match status" value="1"/>
</dbReference>
<protein>
    <submittedName>
        <fullName evidence="6">Sigma-54-dependent Fis family transcriptional regulator</fullName>
    </submittedName>
</protein>
<keyword evidence="4" id="KW-0804">Transcription</keyword>
<dbReference type="PRINTS" id="PR01590">
    <property type="entry name" value="HTHFIS"/>
</dbReference>
<dbReference type="Pfam" id="PF00158">
    <property type="entry name" value="Sigma54_activat"/>
    <property type="match status" value="1"/>
</dbReference>
<evidence type="ECO:0000313" key="6">
    <source>
        <dbReference type="EMBL" id="MCA9758706.1"/>
    </source>
</evidence>
<sequence>MLLFFHGVRLRAIAEPSPNSPNVEVPIRRGIETTEHGPVTSVSPVSRVAGSGSRALVLVWSRMEPARVGEVIFPVAPLSVFGRYDPDDTPSDPLLMPIRQRPGRNETRSPLAVPLHVSRRQIEFVRETPDSLAAVRSGKAPMVVNGSREVDLGARTKLDPGDTLRIGNDLVFLCTLRTRELPPSRFLGEDSLPEFGRADAAGLVGESPAAWELRDRIAFVAGIDQHVLVSGPTGTGKEIVARAIHSLSPRRSRPMVAHSMVDIPETLAEAELFGNRKDYPNPGTPPREGLLGSADGTTLFLDELGAVPVALHAKLLRVLDEEGSYRKLGEDQPLRSGFRLVAATNGEPSALRFDLLARLKLLVEVPPLTDRLEDVPLLARHLLGRMGGSAGGEPELELIESLLRHEFPANVRELESLLLAGLYGATGGGPALTEEVRARITGNRPATADTSGMDCDRLEAALRAEGWNVSRTARALGWSRDQLNRRMRKCGLKIPRAKAEE</sequence>
<dbReference type="InterPro" id="IPR027417">
    <property type="entry name" value="P-loop_NTPase"/>
</dbReference>
<dbReference type="InterPro" id="IPR009057">
    <property type="entry name" value="Homeodomain-like_sf"/>
</dbReference>
<dbReference type="GO" id="GO:0043565">
    <property type="term" value="F:sequence-specific DNA binding"/>
    <property type="evidence" value="ECO:0007669"/>
    <property type="project" value="InterPro"/>
</dbReference>
<dbReference type="InterPro" id="IPR002078">
    <property type="entry name" value="Sigma_54_int"/>
</dbReference>
<evidence type="ECO:0000259" key="5">
    <source>
        <dbReference type="PROSITE" id="PS50045"/>
    </source>
</evidence>